<dbReference type="KEGG" id="rpm:RSPPHO_01852"/>
<dbReference type="NCBIfam" id="TIGR01509">
    <property type="entry name" value="HAD-SF-IA-v3"/>
    <property type="match status" value="1"/>
</dbReference>
<dbReference type="InterPro" id="IPR041492">
    <property type="entry name" value="HAD_2"/>
</dbReference>
<evidence type="ECO:0000313" key="2">
    <source>
        <dbReference type="Proteomes" id="UP000033220"/>
    </source>
</evidence>
<dbReference type="eggNOG" id="COG0546">
    <property type="taxonomic scope" value="Bacteria"/>
</dbReference>
<dbReference type="Gene3D" id="1.10.150.240">
    <property type="entry name" value="Putative phosphatase, domain 2"/>
    <property type="match status" value="1"/>
</dbReference>
<dbReference type="EMBL" id="HE663493">
    <property type="protein sequence ID" value="CCG08478.1"/>
    <property type="molecule type" value="Genomic_DNA"/>
</dbReference>
<dbReference type="AlphaFoldDB" id="H6SKG3"/>
<dbReference type="InterPro" id="IPR023198">
    <property type="entry name" value="PGP-like_dom2"/>
</dbReference>
<dbReference type="GO" id="GO:0006281">
    <property type="term" value="P:DNA repair"/>
    <property type="evidence" value="ECO:0007669"/>
    <property type="project" value="TreeGrafter"/>
</dbReference>
<dbReference type="SUPFAM" id="SSF56784">
    <property type="entry name" value="HAD-like"/>
    <property type="match status" value="1"/>
</dbReference>
<dbReference type="PANTHER" id="PTHR43434:SF24">
    <property type="entry name" value="HYDROLASE-RELATED"/>
    <property type="match status" value="1"/>
</dbReference>
<dbReference type="NCBIfam" id="TIGR01549">
    <property type="entry name" value="HAD-SF-IA-v1"/>
    <property type="match status" value="1"/>
</dbReference>
<dbReference type="GO" id="GO:0005829">
    <property type="term" value="C:cytosol"/>
    <property type="evidence" value="ECO:0007669"/>
    <property type="project" value="TreeGrafter"/>
</dbReference>
<keyword evidence="2" id="KW-1185">Reference proteome</keyword>
<dbReference type="STRING" id="1150469.RSPPHO_01852"/>
<dbReference type="SFLD" id="SFLDS00003">
    <property type="entry name" value="Haloacid_Dehalogenase"/>
    <property type="match status" value="1"/>
</dbReference>
<dbReference type="SFLD" id="SFLDG01135">
    <property type="entry name" value="C1.5.6:_HAD__Beta-PGM__Phospha"/>
    <property type="match status" value="1"/>
</dbReference>
<dbReference type="InterPro" id="IPR006439">
    <property type="entry name" value="HAD-SF_hydro_IA"/>
</dbReference>
<dbReference type="Gene3D" id="3.40.50.1000">
    <property type="entry name" value="HAD superfamily/HAD-like"/>
    <property type="match status" value="1"/>
</dbReference>
<dbReference type="Pfam" id="PF13419">
    <property type="entry name" value="HAD_2"/>
    <property type="match status" value="1"/>
</dbReference>
<dbReference type="InterPro" id="IPR023214">
    <property type="entry name" value="HAD_sf"/>
</dbReference>
<organism evidence="1 2">
    <name type="scientific">Pararhodospirillum photometricum DSM 122</name>
    <dbReference type="NCBI Taxonomy" id="1150469"/>
    <lineage>
        <taxon>Bacteria</taxon>
        <taxon>Pseudomonadati</taxon>
        <taxon>Pseudomonadota</taxon>
        <taxon>Alphaproteobacteria</taxon>
        <taxon>Rhodospirillales</taxon>
        <taxon>Rhodospirillaceae</taxon>
        <taxon>Pararhodospirillum</taxon>
    </lineage>
</organism>
<gene>
    <name evidence="1" type="ORF">RSPPHO_01852</name>
</gene>
<dbReference type="PANTHER" id="PTHR43434">
    <property type="entry name" value="PHOSPHOGLYCOLATE PHOSPHATASE"/>
    <property type="match status" value="1"/>
</dbReference>
<reference evidence="1 2" key="1">
    <citation type="submission" date="2012-02" db="EMBL/GenBank/DDBJ databases">
        <title>Shotgun genome sequence of Phaeospirillum photometricum DSM 122.</title>
        <authorList>
            <person name="Duquesne K."/>
            <person name="Sturgis J."/>
        </authorList>
    </citation>
    <scope>NUCLEOTIDE SEQUENCE [LARGE SCALE GENOMIC DNA]</scope>
    <source>
        <strain evidence="2">DSM122</strain>
    </source>
</reference>
<dbReference type="Proteomes" id="UP000033220">
    <property type="component" value="Chromosome DSM 122"/>
</dbReference>
<name>H6SKG3_PARPM</name>
<keyword evidence="1" id="KW-0378">Hydrolase</keyword>
<sequence length="218" mass="23348">MAVRLVIFDVDGTLANSQHNIINAMTDAFAAEGLPAPSAAAVRGVIGLSLLETMERLLPDADAARHARLAEAYREAFFTRRARPDFEEPLFPGALDLLDSLDRQGVLLALATGKSRRGALAFLERHGLGPRFLSVRTADDGPGKPDPWMIQDTLATLGQDAEHAVMIGDTTYDIEMARRAGVRPIGVSWGSHPVEALTAAGAWKVADSFTDVGAFLAE</sequence>
<dbReference type="SFLD" id="SFLDG01129">
    <property type="entry name" value="C1.5:_HAD__Beta-PGM__Phosphata"/>
    <property type="match status" value="1"/>
</dbReference>
<dbReference type="GO" id="GO:0008967">
    <property type="term" value="F:phosphoglycolate phosphatase activity"/>
    <property type="evidence" value="ECO:0007669"/>
    <property type="project" value="TreeGrafter"/>
</dbReference>
<dbReference type="InterPro" id="IPR036412">
    <property type="entry name" value="HAD-like_sf"/>
</dbReference>
<evidence type="ECO:0000313" key="1">
    <source>
        <dbReference type="EMBL" id="CCG08478.1"/>
    </source>
</evidence>
<dbReference type="OrthoDB" id="9793014at2"/>
<dbReference type="HOGENOM" id="CLU_045011_19_2_5"/>
<dbReference type="RefSeq" id="WP_014415113.1">
    <property type="nucleotide sequence ID" value="NC_017059.1"/>
</dbReference>
<protein>
    <submittedName>
        <fullName evidence="1">Haloacid dehalogenase-like hydrolase</fullName>
    </submittedName>
</protein>
<accession>H6SKG3</accession>
<dbReference type="PATRIC" id="fig|1150469.3.peg.2083"/>
<proteinExistence type="predicted"/>
<dbReference type="InterPro" id="IPR050155">
    <property type="entry name" value="HAD-like_hydrolase_sf"/>
</dbReference>